<evidence type="ECO:0000313" key="4">
    <source>
        <dbReference type="Proteomes" id="UP000317010"/>
    </source>
</evidence>
<feature type="domain" description="Helix-turn-helix" evidence="2">
    <location>
        <begin position="41"/>
        <end position="88"/>
    </location>
</feature>
<reference evidence="3 4" key="1">
    <citation type="submission" date="2019-07" db="EMBL/GenBank/DDBJ databases">
        <title>Genomic Encyclopedia of Archaeal and Bacterial Type Strains, Phase II (KMG-II): from individual species to whole genera.</title>
        <authorList>
            <person name="Goeker M."/>
        </authorList>
    </citation>
    <scope>NUCLEOTIDE SEQUENCE [LARGE SCALE GENOMIC DNA]</scope>
    <source>
        <strain evidence="3 4">ATCC BAA-1854</strain>
    </source>
</reference>
<name>A0A562UI24_9SPHI</name>
<organism evidence="3 4">
    <name type="scientific">Mucilaginibacter frigoritolerans</name>
    <dbReference type="NCBI Taxonomy" id="652788"/>
    <lineage>
        <taxon>Bacteria</taxon>
        <taxon>Pseudomonadati</taxon>
        <taxon>Bacteroidota</taxon>
        <taxon>Sphingobacteriia</taxon>
        <taxon>Sphingobacteriales</taxon>
        <taxon>Sphingobacteriaceae</taxon>
        <taxon>Mucilaginibacter</taxon>
    </lineage>
</organism>
<sequence length="115" mass="13400">MEPFQFENIPEVLRLLFEKVEQLEILIRNSVPKIDENSSPMSIEEAAEFLNTTVPALYSKVSRKEIPANKPGKNLYFYKGELNEWVRSGKQKTVTEINADSKSRSKKFKKPFEYQ</sequence>
<dbReference type="EMBL" id="VLLI01000001">
    <property type="protein sequence ID" value="TWJ04945.1"/>
    <property type="molecule type" value="Genomic_DNA"/>
</dbReference>
<proteinExistence type="predicted"/>
<dbReference type="Proteomes" id="UP000317010">
    <property type="component" value="Unassembled WGS sequence"/>
</dbReference>
<evidence type="ECO:0000313" key="3">
    <source>
        <dbReference type="EMBL" id="TWJ04945.1"/>
    </source>
</evidence>
<comment type="caution">
    <text evidence="3">The sequence shown here is derived from an EMBL/GenBank/DDBJ whole genome shotgun (WGS) entry which is preliminary data.</text>
</comment>
<feature type="region of interest" description="Disordered" evidence="1">
    <location>
        <begin position="96"/>
        <end position="115"/>
    </location>
</feature>
<keyword evidence="4" id="KW-1185">Reference proteome</keyword>
<dbReference type="NCBIfam" id="TIGR01764">
    <property type="entry name" value="excise"/>
    <property type="match status" value="1"/>
</dbReference>
<dbReference type="AlphaFoldDB" id="A0A562UI24"/>
<dbReference type="Pfam" id="PF12728">
    <property type="entry name" value="HTH_17"/>
    <property type="match status" value="1"/>
</dbReference>
<evidence type="ECO:0000259" key="2">
    <source>
        <dbReference type="Pfam" id="PF12728"/>
    </source>
</evidence>
<gene>
    <name evidence="3" type="ORF">JN11_00669</name>
</gene>
<protein>
    <submittedName>
        <fullName evidence="3">AlpA family transcriptional regulator</fullName>
    </submittedName>
</protein>
<dbReference type="InterPro" id="IPR010093">
    <property type="entry name" value="SinI_DNA-bd"/>
</dbReference>
<dbReference type="InterPro" id="IPR041657">
    <property type="entry name" value="HTH_17"/>
</dbReference>
<dbReference type="OrthoDB" id="597977at2"/>
<dbReference type="RefSeq" id="WP_144909573.1">
    <property type="nucleotide sequence ID" value="NZ_VLLI01000001.1"/>
</dbReference>
<evidence type="ECO:0000256" key="1">
    <source>
        <dbReference type="SAM" id="MobiDB-lite"/>
    </source>
</evidence>
<accession>A0A562UI24</accession>
<dbReference type="GO" id="GO:0003677">
    <property type="term" value="F:DNA binding"/>
    <property type="evidence" value="ECO:0007669"/>
    <property type="project" value="InterPro"/>
</dbReference>